<dbReference type="InterPro" id="IPR004332">
    <property type="entry name" value="Transposase_MuDR"/>
</dbReference>
<accession>A0AAQ3U460</accession>
<feature type="compositionally biased region" description="Basic residues" evidence="8">
    <location>
        <begin position="732"/>
        <end position="752"/>
    </location>
</feature>
<sequence length="853" mass="95733">MLTVVLNGRGNEQFRQMIEARLDLKMMTMAVDVVDKVSYKKVLPEMSAPTASSTHAASGVTNGPQVNAAEAGDCTGNSPDGAQWVEGLTVDWDNLVIETDDTNDGDAHKLVDESALYQALGFEANDEEAAAKAAQEYAIPCMPPDLEEDFRAAAIPVDDNESTEPLVDWDRDNPDMSVGAVYPSMLDFRRALRQYAIVHEFQLGTEKSDPDRFRGYCKANGCPWKINAKTQADTSVRIIKGRHNCASAIRHIGKMADQAWVEERAIPLLKEKSGMGAKEVQQRLLAKYNITIPYQTVWYGRQRAADKLFGKWDDFYGNLYRFKAEIELRSPGSVVEIDTVTVNGKQHFSRFFCSFKACIEGFLNGCRPYLSIDSTALNGLWNGHMPAAVAIDGHNWLFPVAFGFFDLETKENWIWFMEQLGNAIGPVPKLAICTDACKGLEKAVEKVFPWAEQRECFRHLMENMKRNFTGIEYNKYMWPAARAYTIDKHRYLLNKVLQKTPGLQEWFDKDHSLLWTRAKFSEDIKCDYINNNLAECWNSLIKELKDLPLDCMVDALREKMVILFEKRRRIASALDGNILLAVVHQLNAESKGLGHLRVTKEDPHQSEVSEIYKDEAVRRHVVYLNQHYCTCRQWQVSGKPCPHALAVITTDRQPNMEPYVDKAFSVQKLQAAYAGVIPNITDKVQWPTPDKGFTLLPPIAKKRQVGRQRKNRILGPLERSRKATRQCPLTGTKKRKRRAKKAAANPGRKKTKKDKEDEDVVAQAAAVDPAPTQLNTPRTRAAAAREAAKEKAAQEAALAKHQQDAAVAQSEGARRRLSLEAAPTPTTQAVLLGDAPPAPTPEKPPAKKMTPKK</sequence>
<keyword evidence="11" id="KW-1185">Reference proteome</keyword>
<dbReference type="GO" id="GO:0006313">
    <property type="term" value="P:DNA transposition"/>
    <property type="evidence" value="ECO:0007669"/>
    <property type="project" value="InterPro"/>
</dbReference>
<feature type="compositionally biased region" description="Low complexity" evidence="8">
    <location>
        <begin position="761"/>
        <end position="771"/>
    </location>
</feature>
<feature type="compositionally biased region" description="Basic residues" evidence="8">
    <location>
        <begin position="702"/>
        <end position="712"/>
    </location>
</feature>
<protein>
    <recommendedName>
        <fullName evidence="9">SWIM-type domain-containing protein</fullName>
    </recommendedName>
</protein>
<keyword evidence="2" id="KW-0479">Metal-binding</keyword>
<dbReference type="Pfam" id="PF10551">
    <property type="entry name" value="MULE"/>
    <property type="match status" value="1"/>
</dbReference>
<evidence type="ECO:0000313" key="10">
    <source>
        <dbReference type="EMBL" id="WVZ85053.1"/>
    </source>
</evidence>
<dbReference type="GO" id="GO:0008270">
    <property type="term" value="F:zinc ion binding"/>
    <property type="evidence" value="ECO:0007669"/>
    <property type="project" value="UniProtKB-KW"/>
</dbReference>
<dbReference type="Proteomes" id="UP001341281">
    <property type="component" value="Chromosome 07"/>
</dbReference>
<dbReference type="InterPro" id="IPR018289">
    <property type="entry name" value="MULE_transposase_dom"/>
</dbReference>
<keyword evidence="5" id="KW-0238">DNA-binding</keyword>
<dbReference type="Pfam" id="PF04434">
    <property type="entry name" value="SWIM"/>
    <property type="match status" value="1"/>
</dbReference>
<dbReference type="GO" id="GO:0004803">
    <property type="term" value="F:transposase activity"/>
    <property type="evidence" value="ECO:0007669"/>
    <property type="project" value="InterPro"/>
</dbReference>
<evidence type="ECO:0000256" key="1">
    <source>
        <dbReference type="ARBA" id="ARBA00022578"/>
    </source>
</evidence>
<feature type="region of interest" description="Disordered" evidence="8">
    <location>
        <begin position="50"/>
        <end position="78"/>
    </location>
</feature>
<dbReference type="InterPro" id="IPR006564">
    <property type="entry name" value="Znf_PMZ"/>
</dbReference>
<proteinExistence type="predicted"/>
<evidence type="ECO:0000256" key="5">
    <source>
        <dbReference type="ARBA" id="ARBA00023125"/>
    </source>
</evidence>
<evidence type="ECO:0000256" key="7">
    <source>
        <dbReference type="PROSITE-ProRule" id="PRU00325"/>
    </source>
</evidence>
<evidence type="ECO:0000256" key="4">
    <source>
        <dbReference type="ARBA" id="ARBA00022833"/>
    </source>
</evidence>
<dbReference type="EMBL" id="CP144751">
    <property type="protein sequence ID" value="WVZ85053.1"/>
    <property type="molecule type" value="Genomic_DNA"/>
</dbReference>
<evidence type="ECO:0000259" key="9">
    <source>
        <dbReference type="PROSITE" id="PS50966"/>
    </source>
</evidence>
<keyword evidence="3 7" id="KW-0863">Zinc-finger</keyword>
<dbReference type="AlphaFoldDB" id="A0AAQ3U460"/>
<organism evidence="10 11">
    <name type="scientific">Paspalum notatum var. saurae</name>
    <dbReference type="NCBI Taxonomy" id="547442"/>
    <lineage>
        <taxon>Eukaryota</taxon>
        <taxon>Viridiplantae</taxon>
        <taxon>Streptophyta</taxon>
        <taxon>Embryophyta</taxon>
        <taxon>Tracheophyta</taxon>
        <taxon>Spermatophyta</taxon>
        <taxon>Magnoliopsida</taxon>
        <taxon>Liliopsida</taxon>
        <taxon>Poales</taxon>
        <taxon>Poaceae</taxon>
        <taxon>PACMAD clade</taxon>
        <taxon>Panicoideae</taxon>
        <taxon>Andropogonodae</taxon>
        <taxon>Paspaleae</taxon>
        <taxon>Paspalinae</taxon>
        <taxon>Paspalum</taxon>
    </lineage>
</organism>
<gene>
    <name evidence="10" type="ORF">U9M48_032015</name>
</gene>
<name>A0AAQ3U460_PASNO</name>
<keyword evidence="6" id="KW-0233">DNA recombination</keyword>
<dbReference type="PANTHER" id="PTHR31973">
    <property type="entry name" value="POLYPROTEIN, PUTATIVE-RELATED"/>
    <property type="match status" value="1"/>
</dbReference>
<dbReference type="PANTHER" id="PTHR31973:SF195">
    <property type="entry name" value="MUDR FAMILY TRANSPOSASE"/>
    <property type="match status" value="1"/>
</dbReference>
<reference evidence="10 11" key="1">
    <citation type="submission" date="2024-02" db="EMBL/GenBank/DDBJ databases">
        <title>High-quality chromosome-scale genome assembly of Pensacola bahiagrass (Paspalum notatum Flugge var. saurae).</title>
        <authorList>
            <person name="Vega J.M."/>
            <person name="Podio M."/>
            <person name="Orjuela J."/>
            <person name="Siena L.A."/>
            <person name="Pessino S.C."/>
            <person name="Combes M.C."/>
            <person name="Mariac C."/>
            <person name="Albertini E."/>
            <person name="Pupilli F."/>
            <person name="Ortiz J.P.A."/>
            <person name="Leblanc O."/>
        </authorList>
    </citation>
    <scope>NUCLEOTIDE SEQUENCE [LARGE SCALE GENOMIC DNA]</scope>
    <source>
        <strain evidence="10">R1</strain>
        <tissue evidence="10">Leaf</tissue>
    </source>
</reference>
<dbReference type="Pfam" id="PF03108">
    <property type="entry name" value="DBD_Tnp_Mut"/>
    <property type="match status" value="1"/>
</dbReference>
<dbReference type="SMART" id="SM00575">
    <property type="entry name" value="ZnF_PMZ"/>
    <property type="match status" value="1"/>
</dbReference>
<evidence type="ECO:0000256" key="8">
    <source>
        <dbReference type="SAM" id="MobiDB-lite"/>
    </source>
</evidence>
<evidence type="ECO:0000256" key="2">
    <source>
        <dbReference type="ARBA" id="ARBA00022723"/>
    </source>
</evidence>
<evidence type="ECO:0000256" key="6">
    <source>
        <dbReference type="ARBA" id="ARBA00023172"/>
    </source>
</evidence>
<evidence type="ECO:0000256" key="3">
    <source>
        <dbReference type="ARBA" id="ARBA00022771"/>
    </source>
</evidence>
<dbReference type="InterPro" id="IPR001207">
    <property type="entry name" value="Transposase_mutator"/>
</dbReference>
<keyword evidence="4" id="KW-0862">Zinc</keyword>
<feature type="region of interest" description="Disordered" evidence="8">
    <location>
        <begin position="702"/>
        <end position="853"/>
    </location>
</feature>
<dbReference type="InterPro" id="IPR007527">
    <property type="entry name" value="Znf_SWIM"/>
</dbReference>
<dbReference type="PROSITE" id="PS01007">
    <property type="entry name" value="TRANSPOSASE_MUTATOR"/>
    <property type="match status" value="1"/>
</dbReference>
<feature type="non-terminal residue" evidence="10">
    <location>
        <position position="853"/>
    </location>
</feature>
<dbReference type="PROSITE" id="PS50966">
    <property type="entry name" value="ZF_SWIM"/>
    <property type="match status" value="1"/>
</dbReference>
<keyword evidence="1" id="KW-0815">Transposition</keyword>
<evidence type="ECO:0000313" key="11">
    <source>
        <dbReference type="Proteomes" id="UP001341281"/>
    </source>
</evidence>
<feature type="domain" description="SWIM-type" evidence="9">
    <location>
        <begin position="620"/>
        <end position="652"/>
    </location>
</feature>
<dbReference type="GO" id="GO:0003677">
    <property type="term" value="F:DNA binding"/>
    <property type="evidence" value="ECO:0007669"/>
    <property type="project" value="UniProtKB-KW"/>
</dbReference>